<dbReference type="EMBL" id="FJ062098">
    <property type="protein sequence ID" value="AFG46818.1"/>
    <property type="molecule type" value="Genomic_DNA"/>
</dbReference>
<dbReference type="Pfam" id="PF25118">
    <property type="entry name" value="EFL1"/>
    <property type="match status" value="1"/>
</dbReference>
<dbReference type="EMBL" id="FJ062100">
    <property type="protein sequence ID" value="AFG46824.1"/>
    <property type="molecule type" value="Genomic_DNA"/>
</dbReference>
<evidence type="ECO:0000259" key="2">
    <source>
        <dbReference type="Pfam" id="PF25118"/>
    </source>
</evidence>
<organism evidence="4">
    <name type="scientific">Pinus taeda</name>
    <name type="common">Loblolly pine</name>
    <dbReference type="NCBI Taxonomy" id="3352"/>
    <lineage>
        <taxon>Eukaryota</taxon>
        <taxon>Viridiplantae</taxon>
        <taxon>Streptophyta</taxon>
        <taxon>Embryophyta</taxon>
        <taxon>Tracheophyta</taxon>
        <taxon>Spermatophyta</taxon>
        <taxon>Pinopsida</taxon>
        <taxon>Pinidae</taxon>
        <taxon>Conifers I</taxon>
        <taxon>Pinales</taxon>
        <taxon>Pinaceae</taxon>
        <taxon>Pinus</taxon>
        <taxon>Pinus subgen. Pinus</taxon>
    </lineage>
</organism>
<evidence type="ECO:0000313" key="3">
    <source>
        <dbReference type="EMBL" id="AFG46818.1"/>
    </source>
</evidence>
<feature type="domain" description="Elongation factor-like GTPase 1" evidence="2">
    <location>
        <begin position="41"/>
        <end position="76"/>
    </location>
</feature>
<accession>H9VAN1</accession>
<evidence type="ECO:0000313" key="4">
    <source>
        <dbReference type="EMBL" id="AFG46824.1"/>
    </source>
</evidence>
<feature type="non-terminal residue" evidence="4">
    <location>
        <position position="1"/>
    </location>
</feature>
<feature type="region of interest" description="Disordered" evidence="1">
    <location>
        <begin position="1"/>
        <end position="50"/>
    </location>
</feature>
<feature type="non-terminal residue" evidence="4">
    <location>
        <position position="149"/>
    </location>
</feature>
<feature type="region of interest" description="Disordered" evidence="1">
    <location>
        <begin position="120"/>
        <end position="149"/>
    </location>
</feature>
<protein>
    <recommendedName>
        <fullName evidence="2">Elongation factor-like GTPase 1 domain-containing protein</fullName>
    </recommendedName>
</protein>
<feature type="compositionally biased region" description="Polar residues" evidence="1">
    <location>
        <begin position="128"/>
        <end position="137"/>
    </location>
</feature>
<dbReference type="AlphaFoldDB" id="H9VAN1"/>
<evidence type="ECO:0000256" key="1">
    <source>
        <dbReference type="SAM" id="MobiDB-lite"/>
    </source>
</evidence>
<proteinExistence type="predicted"/>
<reference evidence="4" key="1">
    <citation type="submission" date="2008-08" db="EMBL/GenBank/DDBJ databases">
        <title>Nucleotide Diversity and Divergence in the Loblolly Pine Gene Space.</title>
        <authorList>
            <person name="Neale D.B."/>
            <person name="Wegrzyn J.L."/>
            <person name="Lee J.M."/>
            <person name="Eckert A.J."/>
            <person name="Liechty J.D."/>
            <person name="Stevens K.A."/>
            <person name="Langley C.H."/>
        </authorList>
    </citation>
    <scope>NUCLEOTIDE SEQUENCE</scope>
    <source>
        <strain evidence="4">3796</strain>
        <strain evidence="3">3801</strain>
        <tissue evidence="4">Megagametophyte</tissue>
    </source>
</reference>
<name>H9VAN1_PINTA</name>
<gene>
    <name evidence="4" type="ORF">0_17344_02</name>
</gene>
<dbReference type="InterPro" id="IPR056752">
    <property type="entry name" value="EFL1"/>
</dbReference>
<sequence>KKESKGDPTTGGAGETTEDPILVLQKRMIDAADTETNDGNQGFDKKRGKEDRKSLLNLLQRIWALGPRHVGPNILLVPTSNTLGGSVKISGGILNDDTFDMEPVLVRGFPQISEKLGLADVSSEKSNEVTSNVNGNKQELDSLYAEAEG</sequence>